<proteinExistence type="predicted"/>
<dbReference type="EMBL" id="RFFH01000014">
    <property type="protein sequence ID" value="RMI29515.1"/>
    <property type="molecule type" value="Genomic_DNA"/>
</dbReference>
<evidence type="ECO:0000313" key="2">
    <source>
        <dbReference type="Proteomes" id="UP000279275"/>
    </source>
</evidence>
<dbReference type="AlphaFoldDB" id="A0A3M2L141"/>
<protein>
    <recommendedName>
        <fullName evidence="3">ESX-1 secretion-associated protein</fullName>
    </recommendedName>
</protein>
<dbReference type="Pfam" id="PF06013">
    <property type="entry name" value="WXG100"/>
    <property type="match status" value="1"/>
</dbReference>
<comment type="caution">
    <text evidence="1">The sequence shown here is derived from an EMBL/GenBank/DDBJ whole genome shotgun (WGS) entry which is preliminary data.</text>
</comment>
<name>A0A3M2L141_9NOCA</name>
<gene>
    <name evidence="1" type="ORF">EBN03_25945</name>
</gene>
<dbReference type="SUPFAM" id="SSF140453">
    <property type="entry name" value="EsxAB dimer-like"/>
    <property type="match status" value="1"/>
</dbReference>
<evidence type="ECO:0000313" key="1">
    <source>
        <dbReference type="EMBL" id="RMI29515.1"/>
    </source>
</evidence>
<dbReference type="InterPro" id="IPR036689">
    <property type="entry name" value="ESAT-6-like_sf"/>
</dbReference>
<evidence type="ECO:0008006" key="3">
    <source>
        <dbReference type="Google" id="ProtNLM"/>
    </source>
</evidence>
<organism evidence="1 2">
    <name type="scientific">Nocardia stercoris</name>
    <dbReference type="NCBI Taxonomy" id="2483361"/>
    <lineage>
        <taxon>Bacteria</taxon>
        <taxon>Bacillati</taxon>
        <taxon>Actinomycetota</taxon>
        <taxon>Actinomycetes</taxon>
        <taxon>Mycobacteriales</taxon>
        <taxon>Nocardiaceae</taxon>
        <taxon>Nocardia</taxon>
    </lineage>
</organism>
<reference evidence="1 2" key="1">
    <citation type="submission" date="2018-10" db="EMBL/GenBank/DDBJ databases">
        <title>Isolation from cow dung.</title>
        <authorList>
            <person name="Ling L."/>
        </authorList>
    </citation>
    <scope>NUCLEOTIDE SEQUENCE [LARGE SCALE GENOMIC DNA]</scope>
    <source>
        <strain evidence="1 2">NEAU-LL90</strain>
    </source>
</reference>
<accession>A0A3M2L141</accession>
<dbReference type="Proteomes" id="UP000279275">
    <property type="component" value="Unassembled WGS sequence"/>
</dbReference>
<sequence length="98" mass="10347">MIKVPFGVVDDHLAHLATTVDEMVDNHTYVQAVVDKLIQNGYTGAGSDALDVATRELKKALDEDTANLLALKQATASVAGSGGMFQVSDIASGKRFVL</sequence>
<keyword evidence="2" id="KW-1185">Reference proteome</keyword>
<dbReference type="InterPro" id="IPR010310">
    <property type="entry name" value="T7SS_ESAT-6-like"/>
</dbReference>